<dbReference type="InterPro" id="IPR026968">
    <property type="entry name" value="PcaD/CatD"/>
</dbReference>
<dbReference type="GO" id="GO:0042952">
    <property type="term" value="P:beta-ketoadipate pathway"/>
    <property type="evidence" value="ECO:0007669"/>
    <property type="project" value="InterPro"/>
</dbReference>
<dbReference type="InterPro" id="IPR050471">
    <property type="entry name" value="AB_hydrolase"/>
</dbReference>
<dbReference type="AlphaFoldDB" id="A0A0A0D7M5"/>
<evidence type="ECO:0000313" key="3">
    <source>
        <dbReference type="Proteomes" id="UP000029995"/>
    </source>
</evidence>
<dbReference type="InterPro" id="IPR029058">
    <property type="entry name" value="AB_hydrolase_fold"/>
</dbReference>
<dbReference type="NCBIfam" id="TIGR02427">
    <property type="entry name" value="protocat_pcaD"/>
    <property type="match status" value="1"/>
</dbReference>
<dbReference type="ESTHER" id="9prot-a0a0a0d7m5">
    <property type="family name" value="Carboxymethylbutenolide_lactonase"/>
</dbReference>
<evidence type="ECO:0000259" key="1">
    <source>
        <dbReference type="Pfam" id="PF00561"/>
    </source>
</evidence>
<dbReference type="PANTHER" id="PTHR43433:SF5">
    <property type="entry name" value="AB HYDROLASE-1 DOMAIN-CONTAINING PROTEIN"/>
    <property type="match status" value="1"/>
</dbReference>
<gene>
    <name evidence="2" type="ORF">P409_18220</name>
</gene>
<dbReference type="EMBL" id="JANX01000237">
    <property type="protein sequence ID" value="KGM32997.1"/>
    <property type="molecule type" value="Genomic_DNA"/>
</dbReference>
<dbReference type="GO" id="GO:0047570">
    <property type="term" value="F:3-oxoadipate enol-lactonase activity"/>
    <property type="evidence" value="ECO:0007669"/>
    <property type="project" value="InterPro"/>
</dbReference>
<reference evidence="2 3" key="1">
    <citation type="submission" date="2014-01" db="EMBL/GenBank/DDBJ databases">
        <title>Genome sequence determination for a cystic fibrosis isolate, Inquilinus limosus.</title>
        <authorList>
            <person name="Pino M."/>
            <person name="Di Conza J."/>
            <person name="Gutkind G."/>
        </authorList>
    </citation>
    <scope>NUCLEOTIDE SEQUENCE [LARGE SCALE GENOMIC DNA]</scope>
    <source>
        <strain evidence="2 3">MP06</strain>
    </source>
</reference>
<dbReference type="RefSeq" id="WP_034840855.1">
    <property type="nucleotide sequence ID" value="NZ_JANX01000237.1"/>
</dbReference>
<evidence type="ECO:0000313" key="2">
    <source>
        <dbReference type="EMBL" id="KGM32997.1"/>
    </source>
</evidence>
<dbReference type="PANTHER" id="PTHR43433">
    <property type="entry name" value="HYDROLASE, ALPHA/BETA FOLD FAMILY PROTEIN"/>
    <property type="match status" value="1"/>
</dbReference>
<dbReference type="Proteomes" id="UP000029995">
    <property type="component" value="Unassembled WGS sequence"/>
</dbReference>
<dbReference type="Pfam" id="PF00561">
    <property type="entry name" value="Abhydrolase_1"/>
    <property type="match status" value="1"/>
</dbReference>
<dbReference type="Gene3D" id="3.40.50.1820">
    <property type="entry name" value="alpha/beta hydrolase"/>
    <property type="match status" value="1"/>
</dbReference>
<dbReference type="InterPro" id="IPR000073">
    <property type="entry name" value="AB_hydrolase_1"/>
</dbReference>
<comment type="caution">
    <text evidence="2">The sequence shown here is derived from an EMBL/GenBank/DDBJ whole genome shotgun (WGS) entry which is preliminary data.</text>
</comment>
<proteinExistence type="predicted"/>
<sequence>MPYATIDGCRLHYRLDGPEDGPPLLLSHALGVDLDMWEPQVERLARRFRVLRYDHRGHGGSDTPAGPYSLDRLGRDAVGLLDALDIACADVVGLSLGGMVALWLGIHAPDQVGRLVPSCTTAYAGGAALWDPRIEAVRRDGMAALVDGVIGRWFSPGFRERAPETVDGIRRKLLATSPEGYAATCAAIRDMDQRDAIGRIRAPTLVLSGRQDQGTPPERGQEIVAAIPGARFLTLDAAHIANLEQADGFTAAVEEFLG</sequence>
<organism evidence="2 3">
    <name type="scientific">Inquilinus limosus MP06</name>
    <dbReference type="NCBI Taxonomy" id="1398085"/>
    <lineage>
        <taxon>Bacteria</taxon>
        <taxon>Pseudomonadati</taxon>
        <taxon>Pseudomonadota</taxon>
        <taxon>Alphaproteobacteria</taxon>
        <taxon>Rhodospirillales</taxon>
        <taxon>Rhodospirillaceae</taxon>
        <taxon>Inquilinus</taxon>
    </lineage>
</organism>
<accession>A0A0A0D7M5</accession>
<dbReference type="OrthoDB" id="9801400at2"/>
<feature type="domain" description="AB hydrolase-1" evidence="1">
    <location>
        <begin position="22"/>
        <end position="129"/>
    </location>
</feature>
<name>A0A0A0D7M5_9PROT</name>
<dbReference type="SUPFAM" id="SSF53474">
    <property type="entry name" value="alpha/beta-Hydrolases"/>
    <property type="match status" value="1"/>
</dbReference>
<dbReference type="PRINTS" id="PR00111">
    <property type="entry name" value="ABHYDROLASE"/>
</dbReference>
<protein>
    <recommendedName>
        <fullName evidence="1">AB hydrolase-1 domain-containing protein</fullName>
    </recommendedName>
</protein>